<name>A0A9D1AL80_9FIRM</name>
<dbReference type="GO" id="GO:0003700">
    <property type="term" value="F:DNA-binding transcription factor activity"/>
    <property type="evidence" value="ECO:0007669"/>
    <property type="project" value="InterPro"/>
</dbReference>
<proteinExistence type="predicted"/>
<reference evidence="5" key="1">
    <citation type="submission" date="2020-10" db="EMBL/GenBank/DDBJ databases">
        <authorList>
            <person name="Gilroy R."/>
        </authorList>
    </citation>
    <scope>NUCLEOTIDE SEQUENCE</scope>
    <source>
        <strain evidence="5">ChiSxjej1B13-7958</strain>
    </source>
</reference>
<dbReference type="GO" id="GO:0003677">
    <property type="term" value="F:DNA binding"/>
    <property type="evidence" value="ECO:0007669"/>
    <property type="project" value="UniProtKB-KW"/>
</dbReference>
<sequence>MAWNLQSDRPIYAQLVDQIQRMIVTGIFPAGSRLPSVRELAAEAAVNPNTMQRALVKLEEDGLLYTQRTSGRYVTEETERIMEVKRALAEELIRQFVENMNRLGYTREQSVELLKKEEEKNAKSD</sequence>
<dbReference type="SMART" id="SM00345">
    <property type="entry name" value="HTH_GNTR"/>
    <property type="match status" value="1"/>
</dbReference>
<dbReference type="InterPro" id="IPR036390">
    <property type="entry name" value="WH_DNA-bd_sf"/>
</dbReference>
<reference evidence="5" key="2">
    <citation type="journal article" date="2021" name="PeerJ">
        <title>Extensive microbial diversity within the chicken gut microbiome revealed by metagenomics and culture.</title>
        <authorList>
            <person name="Gilroy R."/>
            <person name="Ravi A."/>
            <person name="Getino M."/>
            <person name="Pursley I."/>
            <person name="Horton D.L."/>
            <person name="Alikhan N.F."/>
            <person name="Baker D."/>
            <person name="Gharbi K."/>
            <person name="Hall N."/>
            <person name="Watson M."/>
            <person name="Adriaenssens E.M."/>
            <person name="Foster-Nyarko E."/>
            <person name="Jarju S."/>
            <person name="Secka A."/>
            <person name="Antonio M."/>
            <person name="Oren A."/>
            <person name="Chaudhuri R.R."/>
            <person name="La Ragione R."/>
            <person name="Hildebrand F."/>
            <person name="Pallen M.J."/>
        </authorList>
    </citation>
    <scope>NUCLEOTIDE SEQUENCE</scope>
    <source>
        <strain evidence="5">ChiSxjej1B13-7958</strain>
    </source>
</reference>
<dbReference type="InterPro" id="IPR000524">
    <property type="entry name" value="Tscrpt_reg_HTH_GntR"/>
</dbReference>
<dbReference type="PANTHER" id="PTHR38445:SF6">
    <property type="entry name" value="GNTR-FAMILY TRANSCRIPTIONAL REGULATOR"/>
    <property type="match status" value="1"/>
</dbReference>
<dbReference type="SUPFAM" id="SSF46785">
    <property type="entry name" value="Winged helix' DNA-binding domain"/>
    <property type="match status" value="1"/>
</dbReference>
<evidence type="ECO:0000256" key="2">
    <source>
        <dbReference type="ARBA" id="ARBA00023125"/>
    </source>
</evidence>
<protein>
    <submittedName>
        <fullName evidence="5">GntR family transcriptional regulator</fullName>
    </submittedName>
</protein>
<dbReference type="PRINTS" id="PR00035">
    <property type="entry name" value="HTHGNTR"/>
</dbReference>
<dbReference type="Gene3D" id="1.10.10.10">
    <property type="entry name" value="Winged helix-like DNA-binding domain superfamily/Winged helix DNA-binding domain"/>
    <property type="match status" value="1"/>
</dbReference>
<dbReference type="Proteomes" id="UP000824242">
    <property type="component" value="Unassembled WGS sequence"/>
</dbReference>
<comment type="caution">
    <text evidence="5">The sequence shown here is derived from an EMBL/GenBank/DDBJ whole genome shotgun (WGS) entry which is preliminary data.</text>
</comment>
<dbReference type="InterPro" id="IPR036388">
    <property type="entry name" value="WH-like_DNA-bd_sf"/>
</dbReference>
<keyword evidence="2" id="KW-0238">DNA-binding</keyword>
<keyword evidence="3" id="KW-0804">Transcription</keyword>
<evidence type="ECO:0000313" key="6">
    <source>
        <dbReference type="Proteomes" id="UP000824242"/>
    </source>
</evidence>
<accession>A0A9D1AL80</accession>
<dbReference type="AlphaFoldDB" id="A0A9D1AL80"/>
<feature type="domain" description="HTH gntR-type" evidence="4">
    <location>
        <begin position="9"/>
        <end position="77"/>
    </location>
</feature>
<keyword evidence="1" id="KW-0805">Transcription regulation</keyword>
<gene>
    <name evidence="5" type="ORF">IAB89_03075</name>
</gene>
<dbReference type="EMBL" id="DVGZ01000029">
    <property type="protein sequence ID" value="HIR46632.1"/>
    <property type="molecule type" value="Genomic_DNA"/>
</dbReference>
<dbReference type="CDD" id="cd07377">
    <property type="entry name" value="WHTH_GntR"/>
    <property type="match status" value="1"/>
</dbReference>
<organism evidence="5 6">
    <name type="scientific">Candidatus Caccousia avicola</name>
    <dbReference type="NCBI Taxonomy" id="2840721"/>
    <lineage>
        <taxon>Bacteria</taxon>
        <taxon>Bacillati</taxon>
        <taxon>Bacillota</taxon>
        <taxon>Clostridia</taxon>
        <taxon>Eubacteriales</taxon>
        <taxon>Oscillospiraceae</taxon>
        <taxon>Oscillospiraceae incertae sedis</taxon>
        <taxon>Candidatus Caccousia</taxon>
    </lineage>
</organism>
<evidence type="ECO:0000259" key="4">
    <source>
        <dbReference type="PROSITE" id="PS50949"/>
    </source>
</evidence>
<evidence type="ECO:0000256" key="3">
    <source>
        <dbReference type="ARBA" id="ARBA00023163"/>
    </source>
</evidence>
<dbReference type="Pfam" id="PF00392">
    <property type="entry name" value="GntR"/>
    <property type="match status" value="1"/>
</dbReference>
<evidence type="ECO:0000313" key="5">
    <source>
        <dbReference type="EMBL" id="HIR46632.1"/>
    </source>
</evidence>
<dbReference type="PANTHER" id="PTHR38445">
    <property type="entry name" value="HTH-TYPE TRANSCRIPTIONAL REPRESSOR YTRA"/>
    <property type="match status" value="1"/>
</dbReference>
<evidence type="ECO:0000256" key="1">
    <source>
        <dbReference type="ARBA" id="ARBA00023015"/>
    </source>
</evidence>
<dbReference type="PROSITE" id="PS50949">
    <property type="entry name" value="HTH_GNTR"/>
    <property type="match status" value="1"/>
</dbReference>